<dbReference type="GO" id="GO:0046872">
    <property type="term" value="F:metal ion binding"/>
    <property type="evidence" value="ECO:0007669"/>
    <property type="project" value="UniProtKB-KW"/>
</dbReference>
<dbReference type="EMBL" id="FORX01000001">
    <property type="protein sequence ID" value="SFJ03584.1"/>
    <property type="molecule type" value="Genomic_DNA"/>
</dbReference>
<dbReference type="CDD" id="cd05014">
    <property type="entry name" value="SIS_Kpsf"/>
    <property type="match status" value="1"/>
</dbReference>
<feature type="domain" description="CBS" evidence="8">
    <location>
        <begin position="274"/>
        <end position="331"/>
    </location>
</feature>
<dbReference type="InterPro" id="IPR004800">
    <property type="entry name" value="KdsD/KpsF-type"/>
</dbReference>
<dbReference type="RefSeq" id="WP_092372250.1">
    <property type="nucleotide sequence ID" value="NZ_FORX01000001.1"/>
</dbReference>
<dbReference type="Proteomes" id="UP000198635">
    <property type="component" value="Unassembled WGS sequence"/>
</dbReference>
<feature type="binding site" evidence="5">
    <location>
        <position position="80"/>
    </location>
    <ligand>
        <name>Zn(2+)</name>
        <dbReference type="ChEBI" id="CHEBI:29105"/>
    </ligand>
</feature>
<reference evidence="11" key="1">
    <citation type="submission" date="2016-10" db="EMBL/GenBank/DDBJ databases">
        <authorList>
            <person name="Varghese N."/>
            <person name="Submissions S."/>
        </authorList>
    </citation>
    <scope>NUCLEOTIDE SEQUENCE [LARGE SCALE GENOMIC DNA]</scope>
    <source>
        <strain evidence="11">DSM 5918</strain>
    </source>
</reference>
<dbReference type="Pfam" id="PF01380">
    <property type="entry name" value="SIS"/>
    <property type="match status" value="1"/>
</dbReference>
<feature type="site" description="Catalytically relevant" evidence="6">
    <location>
        <position position="150"/>
    </location>
</feature>
<dbReference type="SMART" id="SM00116">
    <property type="entry name" value="CBS"/>
    <property type="match status" value="2"/>
</dbReference>
<protein>
    <submittedName>
        <fullName evidence="10">Arabinose-5-phosphate isomerase</fullName>
    </submittedName>
</protein>
<dbReference type="PIRSF" id="PIRSF004692">
    <property type="entry name" value="KdsD_KpsF"/>
    <property type="match status" value="1"/>
</dbReference>
<dbReference type="Gene3D" id="3.40.50.10490">
    <property type="entry name" value="Glucose-6-phosphate isomerase like protein, domain 1"/>
    <property type="match status" value="1"/>
</dbReference>
<dbReference type="InterPro" id="IPR050986">
    <property type="entry name" value="GutQ/KpsF_isomerases"/>
</dbReference>
<dbReference type="GO" id="GO:0005975">
    <property type="term" value="P:carbohydrate metabolic process"/>
    <property type="evidence" value="ECO:0007669"/>
    <property type="project" value="InterPro"/>
</dbReference>
<keyword evidence="5" id="KW-0479">Metal-binding</keyword>
<dbReference type="OrthoDB" id="9762536at2"/>
<evidence type="ECO:0000256" key="3">
    <source>
        <dbReference type="ARBA" id="ARBA00023122"/>
    </source>
</evidence>
<dbReference type="GO" id="GO:0097367">
    <property type="term" value="F:carbohydrate derivative binding"/>
    <property type="evidence" value="ECO:0007669"/>
    <property type="project" value="InterPro"/>
</dbReference>
<name>A0A1I3N2K1_9BACT</name>
<keyword evidence="5" id="KW-0862">Zinc</keyword>
<dbReference type="CDD" id="cd04604">
    <property type="entry name" value="CBS_pair_SIS_assoc"/>
    <property type="match status" value="1"/>
</dbReference>
<dbReference type="InterPro" id="IPR046348">
    <property type="entry name" value="SIS_dom_sf"/>
</dbReference>
<dbReference type="SUPFAM" id="SSF53697">
    <property type="entry name" value="SIS domain"/>
    <property type="match status" value="1"/>
</dbReference>
<dbReference type="NCBIfam" id="TIGR00393">
    <property type="entry name" value="kpsF"/>
    <property type="match status" value="1"/>
</dbReference>
<evidence type="ECO:0000256" key="7">
    <source>
        <dbReference type="PROSITE-ProRule" id="PRU00703"/>
    </source>
</evidence>
<dbReference type="PROSITE" id="PS51371">
    <property type="entry name" value="CBS"/>
    <property type="match status" value="2"/>
</dbReference>
<evidence type="ECO:0000256" key="4">
    <source>
        <dbReference type="PIRNR" id="PIRNR004692"/>
    </source>
</evidence>
<comment type="similarity">
    <text evidence="1 4">Belongs to the SIS family. GutQ/KpsF subfamily.</text>
</comment>
<dbReference type="Gene3D" id="3.10.580.10">
    <property type="entry name" value="CBS-domain"/>
    <property type="match status" value="1"/>
</dbReference>
<evidence type="ECO:0000256" key="2">
    <source>
        <dbReference type="ARBA" id="ARBA00022737"/>
    </source>
</evidence>
<dbReference type="PROSITE" id="PS51464">
    <property type="entry name" value="SIS"/>
    <property type="match status" value="1"/>
</dbReference>
<sequence length="331" mass="34646">MPGASTQTDWLAKAREVLDIETRGLVAVRDRLDDSFVRALGIMAGCSGRVVITGLGKSGLVGRKIAATLSSTGTPSFFLHPVEGAHGDLGMIRHEDVIVAISNSGETDELNNILPSLKSLAGHVISLTGGAHSTMARLSDVVIDTSVPCEACPHGLAPTASTTATLAVGDALAVCLIEWKSFALDDFRRFHPGGALGQRLTRKVEELMRSSQLPVVPSGASLGQALEVLNAGRLGCVCVLDAGGHLLGLLTDGDVRRLVCANRLILDDVIDSVMTASPLHATCGQKAAEVLDIMESRAITVLPVVAPDQTLAGMVHMHDVLGQGRVKFSRS</sequence>
<evidence type="ECO:0000313" key="10">
    <source>
        <dbReference type="EMBL" id="SFJ03584.1"/>
    </source>
</evidence>
<dbReference type="Pfam" id="PF00571">
    <property type="entry name" value="CBS"/>
    <property type="match status" value="2"/>
</dbReference>
<accession>A0A1I3N2K1</accession>
<dbReference type="FunFam" id="3.40.50.10490:FF:000011">
    <property type="entry name" value="Arabinose 5-phosphate isomerase"/>
    <property type="match status" value="1"/>
</dbReference>
<proteinExistence type="inferred from homology"/>
<feature type="site" description="Catalytically relevant" evidence="6">
    <location>
        <position position="109"/>
    </location>
</feature>
<feature type="domain" description="CBS" evidence="8">
    <location>
        <begin position="208"/>
        <end position="265"/>
    </location>
</feature>
<dbReference type="InterPro" id="IPR035474">
    <property type="entry name" value="SIS_Kpsf"/>
</dbReference>
<dbReference type="GO" id="GO:1901135">
    <property type="term" value="P:carbohydrate derivative metabolic process"/>
    <property type="evidence" value="ECO:0007669"/>
    <property type="project" value="InterPro"/>
</dbReference>
<evidence type="ECO:0000256" key="6">
    <source>
        <dbReference type="PIRSR" id="PIRSR004692-3"/>
    </source>
</evidence>
<evidence type="ECO:0000256" key="5">
    <source>
        <dbReference type="PIRSR" id="PIRSR004692-2"/>
    </source>
</evidence>
<feature type="site" description="Catalytically relevant" evidence="6">
    <location>
        <position position="191"/>
    </location>
</feature>
<dbReference type="InterPro" id="IPR000644">
    <property type="entry name" value="CBS_dom"/>
</dbReference>
<dbReference type="GO" id="GO:0019146">
    <property type="term" value="F:arabinose-5-phosphate isomerase activity"/>
    <property type="evidence" value="ECO:0007669"/>
    <property type="project" value="UniProtKB-ARBA"/>
</dbReference>
<feature type="site" description="Catalytically relevant" evidence="6">
    <location>
        <position position="57"/>
    </location>
</feature>
<evidence type="ECO:0000259" key="8">
    <source>
        <dbReference type="PROSITE" id="PS51371"/>
    </source>
</evidence>
<dbReference type="STRING" id="52560.SAMN04488082_101161"/>
<feature type="domain" description="SIS" evidence="9">
    <location>
        <begin position="32"/>
        <end position="182"/>
    </location>
</feature>
<evidence type="ECO:0000256" key="1">
    <source>
        <dbReference type="ARBA" id="ARBA00008165"/>
    </source>
</evidence>
<keyword evidence="3 7" id="KW-0129">CBS domain</keyword>
<keyword evidence="11" id="KW-1185">Reference proteome</keyword>
<keyword evidence="2" id="KW-0677">Repeat</keyword>
<gene>
    <name evidence="10" type="ORF">SAMN04488082_101161</name>
</gene>
<evidence type="ECO:0000313" key="11">
    <source>
        <dbReference type="Proteomes" id="UP000198635"/>
    </source>
</evidence>
<dbReference type="InterPro" id="IPR046342">
    <property type="entry name" value="CBS_dom_sf"/>
</dbReference>
<keyword evidence="10" id="KW-0413">Isomerase</keyword>
<dbReference type="AlphaFoldDB" id="A0A1I3N2K1"/>
<dbReference type="PANTHER" id="PTHR42745:SF1">
    <property type="entry name" value="ARABINOSE 5-PHOSPHATE ISOMERASE KDSD"/>
    <property type="match status" value="1"/>
</dbReference>
<dbReference type="PANTHER" id="PTHR42745">
    <property type="match status" value="1"/>
</dbReference>
<organism evidence="10 11">
    <name type="scientific">Desulfomicrobium apsheronum</name>
    <dbReference type="NCBI Taxonomy" id="52560"/>
    <lineage>
        <taxon>Bacteria</taxon>
        <taxon>Pseudomonadati</taxon>
        <taxon>Thermodesulfobacteriota</taxon>
        <taxon>Desulfovibrionia</taxon>
        <taxon>Desulfovibrionales</taxon>
        <taxon>Desulfomicrobiaceae</taxon>
        <taxon>Desulfomicrobium</taxon>
    </lineage>
</organism>
<evidence type="ECO:0000259" key="9">
    <source>
        <dbReference type="PROSITE" id="PS51464"/>
    </source>
</evidence>
<dbReference type="InterPro" id="IPR001347">
    <property type="entry name" value="SIS_dom"/>
</dbReference>